<dbReference type="GO" id="GO:0016787">
    <property type="term" value="F:hydrolase activity"/>
    <property type="evidence" value="ECO:0007669"/>
    <property type="project" value="UniProtKB-KW"/>
</dbReference>
<evidence type="ECO:0000313" key="5">
    <source>
        <dbReference type="Proteomes" id="UP001500984"/>
    </source>
</evidence>
<feature type="domain" description="AB hydrolase-1" evidence="3">
    <location>
        <begin position="84"/>
        <end position="322"/>
    </location>
</feature>
<sequence length="337" mass="36289">MAEQAPSPADRPTGSTDEASGAPAGGRTAAPAGHPHDNASVANRLAALPQTARAEVFTQSANGLEFSGYRAEPAAPDPGLGVAVLVHGWPQYASCWEDVAGTLLAAGMPVLAYDQRGYSPGARPEAVEDYDVRHLVADLDALTAALGIERFHLVGHDWGGVMGWAYAAAHPERLETFTSVSSAHTLAHGQRMKEDEDQYARMEYLRKIRHHPEEFSAAMLRDGGARLASFYQDAIPAPVVASYLERFAQPDVFDAVLKYYRALGSADPLPTTPITVPTLYVWGSEDIAFTRGAAELTGEFVEGPYRFAELTGASHWLPEERPDAVAEAVLAWVREHA</sequence>
<evidence type="ECO:0000259" key="3">
    <source>
        <dbReference type="Pfam" id="PF00561"/>
    </source>
</evidence>
<dbReference type="SUPFAM" id="SSF53474">
    <property type="entry name" value="alpha/beta-Hydrolases"/>
    <property type="match status" value="1"/>
</dbReference>
<name>A0ABN2WU27_9MICO</name>
<dbReference type="Proteomes" id="UP001500984">
    <property type="component" value="Unassembled WGS sequence"/>
</dbReference>
<evidence type="ECO:0000256" key="2">
    <source>
        <dbReference type="SAM" id="MobiDB-lite"/>
    </source>
</evidence>
<gene>
    <name evidence="4" type="ORF">GCM10009823_20250</name>
</gene>
<dbReference type="InterPro" id="IPR029058">
    <property type="entry name" value="AB_hydrolase_fold"/>
</dbReference>
<protein>
    <submittedName>
        <fullName evidence="4">Alpha/beta hydrolase</fullName>
    </submittedName>
</protein>
<dbReference type="InterPro" id="IPR000073">
    <property type="entry name" value="AB_hydrolase_1"/>
</dbReference>
<dbReference type="RefSeq" id="WP_344337073.1">
    <property type="nucleotide sequence ID" value="NZ_BAAAPZ010000008.1"/>
</dbReference>
<dbReference type="InterPro" id="IPR000639">
    <property type="entry name" value="Epox_hydrolase-like"/>
</dbReference>
<evidence type="ECO:0000313" key="4">
    <source>
        <dbReference type="EMBL" id="GAA2098790.1"/>
    </source>
</evidence>
<keyword evidence="5" id="KW-1185">Reference proteome</keyword>
<proteinExistence type="predicted"/>
<evidence type="ECO:0000256" key="1">
    <source>
        <dbReference type="ARBA" id="ARBA00022801"/>
    </source>
</evidence>
<accession>A0ABN2WU27</accession>
<organism evidence="4 5">
    <name type="scientific">Brevibacterium salitolerans</name>
    <dbReference type="NCBI Taxonomy" id="1403566"/>
    <lineage>
        <taxon>Bacteria</taxon>
        <taxon>Bacillati</taxon>
        <taxon>Actinomycetota</taxon>
        <taxon>Actinomycetes</taxon>
        <taxon>Micrococcales</taxon>
        <taxon>Brevibacteriaceae</taxon>
        <taxon>Brevibacterium</taxon>
    </lineage>
</organism>
<dbReference type="PRINTS" id="PR00412">
    <property type="entry name" value="EPOXHYDRLASE"/>
</dbReference>
<dbReference type="EMBL" id="BAAAPZ010000008">
    <property type="protein sequence ID" value="GAA2098790.1"/>
    <property type="molecule type" value="Genomic_DNA"/>
</dbReference>
<reference evidence="4 5" key="1">
    <citation type="journal article" date="2019" name="Int. J. Syst. Evol. Microbiol.">
        <title>The Global Catalogue of Microorganisms (GCM) 10K type strain sequencing project: providing services to taxonomists for standard genome sequencing and annotation.</title>
        <authorList>
            <consortium name="The Broad Institute Genomics Platform"/>
            <consortium name="The Broad Institute Genome Sequencing Center for Infectious Disease"/>
            <person name="Wu L."/>
            <person name="Ma J."/>
        </authorList>
    </citation>
    <scope>NUCLEOTIDE SEQUENCE [LARGE SCALE GENOMIC DNA]</scope>
    <source>
        <strain evidence="4 5">JCM 15900</strain>
    </source>
</reference>
<keyword evidence="1 4" id="KW-0378">Hydrolase</keyword>
<feature type="region of interest" description="Disordered" evidence="2">
    <location>
        <begin position="1"/>
        <end position="38"/>
    </location>
</feature>
<comment type="caution">
    <text evidence="4">The sequence shown here is derived from an EMBL/GenBank/DDBJ whole genome shotgun (WGS) entry which is preliminary data.</text>
</comment>
<dbReference type="Gene3D" id="3.40.50.1820">
    <property type="entry name" value="alpha/beta hydrolase"/>
    <property type="match status" value="1"/>
</dbReference>
<dbReference type="PANTHER" id="PTHR43329">
    <property type="entry name" value="EPOXIDE HYDROLASE"/>
    <property type="match status" value="1"/>
</dbReference>
<dbReference type="Pfam" id="PF00561">
    <property type="entry name" value="Abhydrolase_1"/>
    <property type="match status" value="1"/>
</dbReference>
<feature type="compositionally biased region" description="Low complexity" evidence="2">
    <location>
        <begin position="19"/>
        <end position="33"/>
    </location>
</feature>